<protein>
    <submittedName>
        <fullName evidence="2">Uncharacterized protein</fullName>
    </submittedName>
</protein>
<keyword evidence="3" id="KW-1185">Reference proteome</keyword>
<reference evidence="2" key="2">
    <citation type="submission" date="2023-05" db="EMBL/GenBank/DDBJ databases">
        <authorList>
            <consortium name="Lawrence Berkeley National Laboratory"/>
            <person name="Steindorff A."/>
            <person name="Hensen N."/>
            <person name="Bonometti L."/>
            <person name="Westerberg I."/>
            <person name="Brannstrom I.O."/>
            <person name="Guillou S."/>
            <person name="Cros-Aarteil S."/>
            <person name="Calhoun S."/>
            <person name="Haridas S."/>
            <person name="Kuo A."/>
            <person name="Mondo S."/>
            <person name="Pangilinan J."/>
            <person name="Riley R."/>
            <person name="Labutti K."/>
            <person name="Andreopoulos B."/>
            <person name="Lipzen A."/>
            <person name="Chen C."/>
            <person name="Yanf M."/>
            <person name="Daum C."/>
            <person name="Ng V."/>
            <person name="Clum A."/>
            <person name="Ohm R."/>
            <person name="Martin F."/>
            <person name="Silar P."/>
            <person name="Natvig D."/>
            <person name="Lalanne C."/>
            <person name="Gautier V."/>
            <person name="Ament-Velasquez S.L."/>
            <person name="Kruys A."/>
            <person name="Hutchinson M.I."/>
            <person name="Powell A.J."/>
            <person name="Barry K."/>
            <person name="Miller A.N."/>
            <person name="Grigoriev I.V."/>
            <person name="Debuchy R."/>
            <person name="Gladieux P."/>
            <person name="Thoren M.H."/>
            <person name="Johannesson H."/>
        </authorList>
    </citation>
    <scope>NUCLEOTIDE SEQUENCE</scope>
    <source>
        <strain evidence="2">CBS 731.68</strain>
    </source>
</reference>
<reference evidence="2" key="1">
    <citation type="journal article" date="2023" name="Mol. Phylogenet. Evol.">
        <title>Genome-scale phylogeny and comparative genomics of the fungal order Sordariales.</title>
        <authorList>
            <person name="Hensen N."/>
            <person name="Bonometti L."/>
            <person name="Westerberg I."/>
            <person name="Brannstrom I.O."/>
            <person name="Guillou S."/>
            <person name="Cros-Aarteil S."/>
            <person name="Calhoun S."/>
            <person name="Haridas S."/>
            <person name="Kuo A."/>
            <person name="Mondo S."/>
            <person name="Pangilinan J."/>
            <person name="Riley R."/>
            <person name="LaButti K."/>
            <person name="Andreopoulos B."/>
            <person name="Lipzen A."/>
            <person name="Chen C."/>
            <person name="Yan M."/>
            <person name="Daum C."/>
            <person name="Ng V."/>
            <person name="Clum A."/>
            <person name="Steindorff A."/>
            <person name="Ohm R.A."/>
            <person name="Martin F."/>
            <person name="Silar P."/>
            <person name="Natvig D.O."/>
            <person name="Lalanne C."/>
            <person name="Gautier V."/>
            <person name="Ament-Velasquez S.L."/>
            <person name="Kruys A."/>
            <person name="Hutchinson M.I."/>
            <person name="Powell A.J."/>
            <person name="Barry K."/>
            <person name="Miller A.N."/>
            <person name="Grigoriev I.V."/>
            <person name="Debuchy R."/>
            <person name="Gladieux P."/>
            <person name="Hiltunen Thoren M."/>
            <person name="Johannesson H."/>
        </authorList>
    </citation>
    <scope>NUCLEOTIDE SEQUENCE</scope>
    <source>
        <strain evidence="2">CBS 731.68</strain>
    </source>
</reference>
<feature type="region of interest" description="Disordered" evidence="1">
    <location>
        <begin position="281"/>
        <end position="317"/>
    </location>
</feature>
<feature type="compositionally biased region" description="Polar residues" evidence="1">
    <location>
        <begin position="283"/>
        <end position="301"/>
    </location>
</feature>
<name>A0AAN6TQY7_9PEZI</name>
<proteinExistence type="predicted"/>
<sequence length="363" mass="39082">MKQTPDEYAETPSTTATFADTAVSSCVPQNAIAGERCKNCDASHRHCAYIPPSSTINRPSCDNPDLRFHPLHPTAIATGNHFVSRQPTAPFASLRDPKVAGDDLNPNSATRCRRDATGAGKFADESQWKNKSFVGRSLRMRTVELGDTLPVRGSASIGVLGVAGLGSCSLNLDDFHQVGPLHGSTPLQCAPIDSTEQSRWFEGIRWKRALSIPSQSTRLASPCHNQQHGNGLPHTFPRRPLFPQLLSTAGYLYGCLYSLPTNALHSGCILWDVQMWTVPGRQPAQQQPGSGVTASEASASVLQPAPNKSPRSPCLSSPHDSTLWSSAARAPNCVKPCRVLPHRVNPPRLHSFATGTRIASSTV</sequence>
<dbReference type="GeneID" id="87823562"/>
<dbReference type="Proteomes" id="UP001302602">
    <property type="component" value="Unassembled WGS sequence"/>
</dbReference>
<dbReference type="RefSeq" id="XP_062642845.1">
    <property type="nucleotide sequence ID" value="XM_062786793.1"/>
</dbReference>
<dbReference type="EMBL" id="MU853254">
    <property type="protein sequence ID" value="KAK4119072.1"/>
    <property type="molecule type" value="Genomic_DNA"/>
</dbReference>
<dbReference type="AlphaFoldDB" id="A0AAN6TQY7"/>
<evidence type="ECO:0000256" key="1">
    <source>
        <dbReference type="SAM" id="MobiDB-lite"/>
    </source>
</evidence>
<accession>A0AAN6TQY7</accession>
<gene>
    <name evidence="2" type="ORF">N657DRAFT_320787</name>
</gene>
<comment type="caution">
    <text evidence="2">The sequence shown here is derived from an EMBL/GenBank/DDBJ whole genome shotgun (WGS) entry which is preliminary data.</text>
</comment>
<organism evidence="2 3">
    <name type="scientific">Parathielavia appendiculata</name>
    <dbReference type="NCBI Taxonomy" id="2587402"/>
    <lineage>
        <taxon>Eukaryota</taxon>
        <taxon>Fungi</taxon>
        <taxon>Dikarya</taxon>
        <taxon>Ascomycota</taxon>
        <taxon>Pezizomycotina</taxon>
        <taxon>Sordariomycetes</taxon>
        <taxon>Sordariomycetidae</taxon>
        <taxon>Sordariales</taxon>
        <taxon>Chaetomiaceae</taxon>
        <taxon>Parathielavia</taxon>
    </lineage>
</organism>
<evidence type="ECO:0000313" key="3">
    <source>
        <dbReference type="Proteomes" id="UP001302602"/>
    </source>
</evidence>
<evidence type="ECO:0000313" key="2">
    <source>
        <dbReference type="EMBL" id="KAK4119072.1"/>
    </source>
</evidence>